<keyword evidence="3" id="KW-0547">Nucleotide-binding</keyword>
<dbReference type="CDD" id="cd16936">
    <property type="entry name" value="HATPase_RsbW-like"/>
    <property type="match status" value="1"/>
</dbReference>
<dbReference type="InterPro" id="IPR036890">
    <property type="entry name" value="HATPase_C_sf"/>
</dbReference>
<keyword evidence="1" id="KW-0418">Kinase</keyword>
<accession>A0ABU2WQS7</accession>
<evidence type="ECO:0000313" key="3">
    <source>
        <dbReference type="EMBL" id="MDT0528252.1"/>
    </source>
</evidence>
<keyword evidence="4" id="KW-1185">Reference proteome</keyword>
<sequence>MGQLSSSPPPAQAVELRRWTLQEAVDLRALRASLHEELTGDVLGEGEALAEVPELVALIATELATNALRHGIPPTIVRLLATDDYLILDVADHDLGSVPQLAEARPVGDGGRGLELARALSLDVGWYATGTTKNIWASFPRTERLSGARSA</sequence>
<dbReference type="PANTHER" id="PTHR35526">
    <property type="entry name" value="ANTI-SIGMA-F FACTOR RSBW-RELATED"/>
    <property type="match status" value="1"/>
</dbReference>
<dbReference type="InterPro" id="IPR050267">
    <property type="entry name" value="Anti-sigma-factor_SerPK"/>
</dbReference>
<name>A0ABU2WQS7_9ACTN</name>
<dbReference type="SUPFAM" id="SSF55874">
    <property type="entry name" value="ATPase domain of HSP90 chaperone/DNA topoisomerase II/histidine kinase"/>
    <property type="match status" value="1"/>
</dbReference>
<dbReference type="InterPro" id="IPR003594">
    <property type="entry name" value="HATPase_dom"/>
</dbReference>
<dbReference type="Pfam" id="PF13581">
    <property type="entry name" value="HATPase_c_2"/>
    <property type="match status" value="1"/>
</dbReference>
<dbReference type="GO" id="GO:0005524">
    <property type="term" value="F:ATP binding"/>
    <property type="evidence" value="ECO:0007669"/>
    <property type="project" value="UniProtKB-KW"/>
</dbReference>
<organism evidence="3 4">
    <name type="scientific">Micromonospora reichwaldensis</name>
    <dbReference type="NCBI Taxonomy" id="3075516"/>
    <lineage>
        <taxon>Bacteria</taxon>
        <taxon>Bacillati</taxon>
        <taxon>Actinomycetota</taxon>
        <taxon>Actinomycetes</taxon>
        <taxon>Micromonosporales</taxon>
        <taxon>Micromonosporaceae</taxon>
        <taxon>Micromonospora</taxon>
    </lineage>
</organism>
<keyword evidence="1" id="KW-0808">Transferase</keyword>
<dbReference type="RefSeq" id="WP_311410574.1">
    <property type="nucleotide sequence ID" value="NZ_JAVRFL010000004.1"/>
</dbReference>
<protein>
    <submittedName>
        <fullName evidence="3">ATP-binding protein</fullName>
    </submittedName>
</protein>
<dbReference type="PANTHER" id="PTHR35526:SF3">
    <property type="entry name" value="ANTI-SIGMA-F FACTOR RSBW"/>
    <property type="match status" value="1"/>
</dbReference>
<dbReference type="Proteomes" id="UP001180973">
    <property type="component" value="Unassembled WGS sequence"/>
</dbReference>
<keyword evidence="1" id="KW-0723">Serine/threonine-protein kinase</keyword>
<evidence type="ECO:0000256" key="1">
    <source>
        <dbReference type="ARBA" id="ARBA00022527"/>
    </source>
</evidence>
<evidence type="ECO:0000313" key="4">
    <source>
        <dbReference type="Proteomes" id="UP001180973"/>
    </source>
</evidence>
<evidence type="ECO:0000259" key="2">
    <source>
        <dbReference type="Pfam" id="PF13581"/>
    </source>
</evidence>
<keyword evidence="3" id="KW-0067">ATP-binding</keyword>
<comment type="caution">
    <text evidence="3">The sequence shown here is derived from an EMBL/GenBank/DDBJ whole genome shotgun (WGS) entry which is preliminary data.</text>
</comment>
<reference evidence="3" key="1">
    <citation type="submission" date="2023-09" db="EMBL/GenBank/DDBJ databases">
        <title>30 novel species of actinomycetes from the DSMZ collection.</title>
        <authorList>
            <person name="Nouioui I."/>
        </authorList>
    </citation>
    <scope>NUCLEOTIDE SEQUENCE</scope>
    <source>
        <strain evidence="3">DSM 115977</strain>
    </source>
</reference>
<gene>
    <name evidence="3" type="ORF">RM555_04485</name>
</gene>
<dbReference type="Gene3D" id="3.30.565.10">
    <property type="entry name" value="Histidine kinase-like ATPase, C-terminal domain"/>
    <property type="match status" value="1"/>
</dbReference>
<proteinExistence type="predicted"/>
<dbReference type="EMBL" id="JAVRFL010000004">
    <property type="protein sequence ID" value="MDT0528252.1"/>
    <property type="molecule type" value="Genomic_DNA"/>
</dbReference>
<feature type="domain" description="Histidine kinase/HSP90-like ATPase" evidence="2">
    <location>
        <begin position="27"/>
        <end position="132"/>
    </location>
</feature>